<dbReference type="PANTHER" id="PTHR21310">
    <property type="entry name" value="AMINOGLYCOSIDE PHOSPHOTRANSFERASE-RELATED-RELATED"/>
    <property type="match status" value="1"/>
</dbReference>
<sequence length="291" mass="34306">MNLDKQLNHLINQKLEHVITEMGELTFKEVEFITTGCEKDVLILDKKTVIAFYRGGLNLDRYRVRQELIRRLSKQTEIVFPECLYISQSLKFVMETYVPGYKITPQYVEINLENAQQIGRSVGSFLKQLHMTSEQKLDLLTGFMQDVQNDLVEGLKILRIKLTQSEMEQVKVFLNDFYEITASVQRCIVHGDFHYDNILWDESASRLGIIDFSEAGKEDPALDFMYMCYFPKEFRCAVFEEYGSETTILYKRSQMYDRIYGLYDMIENIQGDPRKPNFEMGYTRFFTNQVY</sequence>
<dbReference type="Gene3D" id="3.90.1200.10">
    <property type="match status" value="1"/>
</dbReference>
<dbReference type="Pfam" id="PF01636">
    <property type="entry name" value="APH"/>
    <property type="match status" value="1"/>
</dbReference>
<reference evidence="2 3" key="1">
    <citation type="journal article" date="2009" name="Int. J. Syst. Evol. Microbiol.">
        <title>Paenibacillus contaminans sp. nov., isolated from a contaminated laboratory plate.</title>
        <authorList>
            <person name="Chou J.H."/>
            <person name="Lee J.H."/>
            <person name="Lin M.C."/>
            <person name="Chang P.S."/>
            <person name="Arun A.B."/>
            <person name="Young C.C."/>
            <person name="Chen W.M."/>
        </authorList>
    </citation>
    <scope>NUCLEOTIDE SEQUENCE [LARGE SCALE GENOMIC DNA]</scope>
    <source>
        <strain evidence="2 3">CKOBP-6</strain>
    </source>
</reference>
<evidence type="ECO:0000313" key="3">
    <source>
        <dbReference type="Proteomes" id="UP000250369"/>
    </source>
</evidence>
<keyword evidence="3" id="KW-1185">Reference proteome</keyword>
<feature type="domain" description="Aminoglycoside phosphotransferase" evidence="1">
    <location>
        <begin position="67"/>
        <end position="247"/>
    </location>
</feature>
<gene>
    <name evidence="2" type="ORF">DQG23_41585</name>
</gene>
<dbReference type="SUPFAM" id="SSF56112">
    <property type="entry name" value="Protein kinase-like (PK-like)"/>
    <property type="match status" value="1"/>
</dbReference>
<dbReference type="InterPro" id="IPR011009">
    <property type="entry name" value="Kinase-like_dom_sf"/>
</dbReference>
<protein>
    <recommendedName>
        <fullName evidence="1">Aminoglycoside phosphotransferase domain-containing protein</fullName>
    </recommendedName>
</protein>
<dbReference type="Proteomes" id="UP000250369">
    <property type="component" value="Unassembled WGS sequence"/>
</dbReference>
<organism evidence="2 3">
    <name type="scientific">Paenibacillus contaminans</name>
    <dbReference type="NCBI Taxonomy" id="450362"/>
    <lineage>
        <taxon>Bacteria</taxon>
        <taxon>Bacillati</taxon>
        <taxon>Bacillota</taxon>
        <taxon>Bacilli</taxon>
        <taxon>Bacillales</taxon>
        <taxon>Paenibacillaceae</taxon>
        <taxon>Paenibacillus</taxon>
    </lineage>
</organism>
<proteinExistence type="predicted"/>
<evidence type="ECO:0000313" key="2">
    <source>
        <dbReference type="EMBL" id="RAV07980.1"/>
    </source>
</evidence>
<comment type="caution">
    <text evidence="2">The sequence shown here is derived from an EMBL/GenBank/DDBJ whole genome shotgun (WGS) entry which is preliminary data.</text>
</comment>
<dbReference type="AlphaFoldDB" id="A0A329LL60"/>
<dbReference type="EMBL" id="QMFB01000068">
    <property type="protein sequence ID" value="RAV07980.1"/>
    <property type="molecule type" value="Genomic_DNA"/>
</dbReference>
<name>A0A329LL60_9BACL</name>
<dbReference type="OrthoDB" id="3806873at2"/>
<dbReference type="InterPro" id="IPR051678">
    <property type="entry name" value="AGP_Transferase"/>
</dbReference>
<dbReference type="InterPro" id="IPR002575">
    <property type="entry name" value="Aminoglycoside_PTrfase"/>
</dbReference>
<accession>A0A329LL60</accession>
<dbReference type="RefSeq" id="WP_113036943.1">
    <property type="nucleotide sequence ID" value="NZ_QMFB01000068.1"/>
</dbReference>
<evidence type="ECO:0000259" key="1">
    <source>
        <dbReference type="Pfam" id="PF01636"/>
    </source>
</evidence>